<proteinExistence type="predicted"/>
<reference evidence="2 3" key="1">
    <citation type="journal article" date="2021" name="BMC Genomics">
        <title>Datura genome reveals duplications of psychoactive alkaloid biosynthetic genes and high mutation rate following tissue culture.</title>
        <authorList>
            <person name="Rajewski A."/>
            <person name="Carter-House D."/>
            <person name="Stajich J."/>
            <person name="Litt A."/>
        </authorList>
    </citation>
    <scope>NUCLEOTIDE SEQUENCE [LARGE SCALE GENOMIC DNA]</scope>
    <source>
        <strain evidence="2">AR-01</strain>
    </source>
</reference>
<sequence>MASDPSSAFPDVPESPSFQEQPYFTANLASSSPSHDNPSPTTRHASPSPIQEKPISVPPLASLPPLIEGNLSPSVESVGNPSPTSSVPIDLETLISDIRNRYVPHESIQNSPSPTCSAPTDYTFVSGVSNNTPDTLSLLNSESEEDLVPIEALNKGARKRVLASSQAVEFVSKTPCVFGPASRTRACRNTQGGTPPIPKPIVPKSKVKPFFERKLLKVKMVFPTSDPCLAKLWLKIEAQGWTPLFSDRNAFVAKPENHALPYGFSLTRVFAKLGVQFSSLEYYSTYDALNYFETRCSRQVGGMGGSSSVVGSSPTKEPYDTVRLQIENKSLCLDIGQLKDQLA</sequence>
<evidence type="ECO:0000256" key="1">
    <source>
        <dbReference type="SAM" id="MobiDB-lite"/>
    </source>
</evidence>
<dbReference type="EMBL" id="JACEIK010004023">
    <property type="protein sequence ID" value="MCD9643888.1"/>
    <property type="molecule type" value="Genomic_DNA"/>
</dbReference>
<organism evidence="2 3">
    <name type="scientific">Datura stramonium</name>
    <name type="common">Jimsonweed</name>
    <name type="synonym">Common thornapple</name>
    <dbReference type="NCBI Taxonomy" id="4076"/>
    <lineage>
        <taxon>Eukaryota</taxon>
        <taxon>Viridiplantae</taxon>
        <taxon>Streptophyta</taxon>
        <taxon>Embryophyta</taxon>
        <taxon>Tracheophyta</taxon>
        <taxon>Spermatophyta</taxon>
        <taxon>Magnoliopsida</taxon>
        <taxon>eudicotyledons</taxon>
        <taxon>Gunneridae</taxon>
        <taxon>Pentapetalae</taxon>
        <taxon>asterids</taxon>
        <taxon>lamiids</taxon>
        <taxon>Solanales</taxon>
        <taxon>Solanaceae</taxon>
        <taxon>Solanoideae</taxon>
        <taxon>Datureae</taxon>
        <taxon>Datura</taxon>
    </lineage>
</organism>
<feature type="region of interest" description="Disordered" evidence="1">
    <location>
        <begin position="1"/>
        <end position="64"/>
    </location>
</feature>
<evidence type="ECO:0000313" key="2">
    <source>
        <dbReference type="EMBL" id="MCD9643888.1"/>
    </source>
</evidence>
<name>A0ABS8V9L2_DATST</name>
<gene>
    <name evidence="2" type="ORF">HAX54_031772</name>
</gene>
<keyword evidence="3" id="KW-1185">Reference proteome</keyword>
<comment type="caution">
    <text evidence="2">The sequence shown here is derived from an EMBL/GenBank/DDBJ whole genome shotgun (WGS) entry which is preliminary data.</text>
</comment>
<feature type="compositionally biased region" description="Polar residues" evidence="1">
    <location>
        <begin position="16"/>
        <end position="49"/>
    </location>
</feature>
<accession>A0ABS8V9L2</accession>
<evidence type="ECO:0000313" key="3">
    <source>
        <dbReference type="Proteomes" id="UP000823775"/>
    </source>
</evidence>
<dbReference type="Proteomes" id="UP000823775">
    <property type="component" value="Unassembled WGS sequence"/>
</dbReference>
<protein>
    <submittedName>
        <fullName evidence="2">Uncharacterized protein</fullName>
    </submittedName>
</protein>